<feature type="transmembrane region" description="Helical" evidence="1">
    <location>
        <begin position="134"/>
        <end position="155"/>
    </location>
</feature>
<proteinExistence type="predicted"/>
<dbReference type="Proteomes" id="UP001403385">
    <property type="component" value="Unassembled WGS sequence"/>
</dbReference>
<dbReference type="InterPro" id="IPR006685">
    <property type="entry name" value="MscS_channel_2nd"/>
</dbReference>
<dbReference type="GO" id="GO:0008381">
    <property type="term" value="F:mechanosensitive monoatomic ion channel activity"/>
    <property type="evidence" value="ECO:0007669"/>
    <property type="project" value="UniProtKB-ARBA"/>
</dbReference>
<keyword evidence="4" id="KW-1185">Reference proteome</keyword>
<accession>A0AAW9RNU4</accession>
<feature type="domain" description="Mechanosensitive ion channel MscS" evidence="2">
    <location>
        <begin position="183"/>
        <end position="249"/>
    </location>
</feature>
<dbReference type="InterPro" id="IPR010920">
    <property type="entry name" value="LSM_dom_sf"/>
</dbReference>
<feature type="transmembrane region" description="Helical" evidence="1">
    <location>
        <begin position="55"/>
        <end position="75"/>
    </location>
</feature>
<gene>
    <name evidence="3" type="ORF">AAG747_01605</name>
</gene>
<name>A0AAW9RNU4_9BACT</name>
<keyword evidence="1" id="KW-0812">Transmembrane</keyword>
<feature type="transmembrane region" description="Helical" evidence="1">
    <location>
        <begin position="87"/>
        <end position="107"/>
    </location>
</feature>
<evidence type="ECO:0000259" key="2">
    <source>
        <dbReference type="Pfam" id="PF00924"/>
    </source>
</evidence>
<dbReference type="EMBL" id="JBDKWZ010000001">
    <property type="protein sequence ID" value="MEN7546582.1"/>
    <property type="molecule type" value="Genomic_DNA"/>
</dbReference>
<dbReference type="PANTHER" id="PTHR30566:SF25">
    <property type="entry name" value="INNER MEMBRANE PROTEIN"/>
    <property type="match status" value="1"/>
</dbReference>
<protein>
    <submittedName>
        <fullName evidence="3">Mechanosensitive ion channel domain-containing protein</fullName>
    </submittedName>
</protein>
<dbReference type="AlphaFoldDB" id="A0AAW9RNU4"/>
<comment type="caution">
    <text evidence="3">The sequence shown here is derived from an EMBL/GenBank/DDBJ whole genome shotgun (WGS) entry which is preliminary data.</text>
</comment>
<evidence type="ECO:0000313" key="4">
    <source>
        <dbReference type="Proteomes" id="UP001403385"/>
    </source>
</evidence>
<keyword evidence="1" id="KW-0472">Membrane</keyword>
<dbReference type="GO" id="GO:0016020">
    <property type="term" value="C:membrane"/>
    <property type="evidence" value="ECO:0007669"/>
    <property type="project" value="InterPro"/>
</dbReference>
<organism evidence="3 4">
    <name type="scientific">Rapidithrix thailandica</name>
    <dbReference type="NCBI Taxonomy" id="413964"/>
    <lineage>
        <taxon>Bacteria</taxon>
        <taxon>Pseudomonadati</taxon>
        <taxon>Bacteroidota</taxon>
        <taxon>Cytophagia</taxon>
        <taxon>Cytophagales</taxon>
        <taxon>Flammeovirgaceae</taxon>
        <taxon>Rapidithrix</taxon>
    </lineage>
</organism>
<dbReference type="PANTHER" id="PTHR30566">
    <property type="entry name" value="YNAI-RELATED MECHANOSENSITIVE ION CHANNEL"/>
    <property type="match status" value="1"/>
</dbReference>
<dbReference type="RefSeq" id="WP_346819366.1">
    <property type="nucleotide sequence ID" value="NZ_JBDKWZ010000001.1"/>
</dbReference>
<feature type="transmembrane region" description="Helical" evidence="1">
    <location>
        <begin position="12"/>
        <end position="34"/>
    </location>
</feature>
<dbReference type="Gene3D" id="1.10.287.1260">
    <property type="match status" value="1"/>
</dbReference>
<keyword evidence="1" id="KW-1133">Transmembrane helix</keyword>
<dbReference type="Pfam" id="PF00924">
    <property type="entry name" value="MS_channel_2nd"/>
    <property type="match status" value="1"/>
</dbReference>
<evidence type="ECO:0000313" key="3">
    <source>
        <dbReference type="EMBL" id="MEN7546582.1"/>
    </source>
</evidence>
<reference evidence="3 4" key="1">
    <citation type="submission" date="2024-04" db="EMBL/GenBank/DDBJ databases">
        <title>Novel genus in family Flammeovirgaceae.</title>
        <authorList>
            <person name="Nguyen T.H."/>
            <person name="Vuong T.Q."/>
            <person name="Le H."/>
            <person name="Kim S.-G."/>
        </authorList>
    </citation>
    <scope>NUCLEOTIDE SEQUENCE [LARGE SCALE GENOMIC DNA]</scope>
    <source>
        <strain evidence="3 4">JCM 23209</strain>
    </source>
</reference>
<evidence type="ECO:0000256" key="1">
    <source>
        <dbReference type="SAM" id="Phobius"/>
    </source>
</evidence>
<dbReference type="SUPFAM" id="SSF50182">
    <property type="entry name" value="Sm-like ribonucleoproteins"/>
    <property type="match status" value="1"/>
</dbReference>
<sequence>MNVLHWQIESSLLIHSLLISTGLFSGLVLRFMVIKTLEFYQKQQNHSFLNKVLKHLHGTLYSLLPFFITLFLLTQQKELVNPYWIKIFQVAFIISLSWIGIRLLYLFEDLLLEKYDISVEDNFKARKMQTQLKFLKSIGVIAIVIISIAAISMNINALQNFGKGLLASAGVAGIIVGFAAQRSIANLLAGIQIAFTQPIKLDDAVLVEGEWGKIEEINLTYVVVKIWDLRRLILPITYFIEKPFQNWTKTTADLIGNVILYTDYRMPVDKIRQKLKEILEEEPHWDRNTCVLQVVDNTERTLQLRALMSARNSGLTWDLRCSVREKLIHYIQHHYPEYLPKSRVYLESPSDNGFAKAPKEQQQEVNR</sequence>